<comment type="caution">
    <text evidence="1">The sequence shown here is derived from an EMBL/GenBank/DDBJ whole genome shotgun (WGS) entry which is preliminary data.</text>
</comment>
<accession>A0A849VB81</accession>
<dbReference type="AlphaFoldDB" id="A0A849VB81"/>
<dbReference type="RefSeq" id="WP_171625603.1">
    <property type="nucleotide sequence ID" value="NZ_JABBPG010000002.1"/>
</dbReference>
<reference evidence="1 2" key="1">
    <citation type="submission" date="2020-04" db="EMBL/GenBank/DDBJ databases">
        <title>Pseudoalteromonas caenipelagi sp. nov., isolated from a tidal flat.</title>
        <authorList>
            <person name="Park S."/>
            <person name="Yoon J.-H."/>
        </authorList>
    </citation>
    <scope>NUCLEOTIDE SEQUENCE [LARGE SCALE GENOMIC DNA]</scope>
    <source>
        <strain evidence="1 2">JBTF-M23</strain>
    </source>
</reference>
<name>A0A849VB81_9GAMM</name>
<evidence type="ECO:0000313" key="1">
    <source>
        <dbReference type="EMBL" id="NOU50546.1"/>
    </source>
</evidence>
<evidence type="ECO:0000313" key="2">
    <source>
        <dbReference type="Proteomes" id="UP000586305"/>
    </source>
</evidence>
<proteinExistence type="predicted"/>
<protein>
    <submittedName>
        <fullName evidence="1">Uncharacterized protein</fullName>
    </submittedName>
</protein>
<keyword evidence="2" id="KW-1185">Reference proteome</keyword>
<sequence>MVIEINKLTMKAQLSTHKPLGHQVQPIGMTLKEQDLQKIQMLIEQTVERIMNERTWE</sequence>
<gene>
    <name evidence="1" type="ORF">HG263_08325</name>
</gene>
<organism evidence="1 2">
    <name type="scientific">Pseudoalteromonas caenipelagi</name>
    <dbReference type="NCBI Taxonomy" id="2726988"/>
    <lineage>
        <taxon>Bacteria</taxon>
        <taxon>Pseudomonadati</taxon>
        <taxon>Pseudomonadota</taxon>
        <taxon>Gammaproteobacteria</taxon>
        <taxon>Alteromonadales</taxon>
        <taxon>Pseudoalteromonadaceae</taxon>
        <taxon>Pseudoalteromonas</taxon>
    </lineage>
</organism>
<dbReference type="Proteomes" id="UP000586305">
    <property type="component" value="Unassembled WGS sequence"/>
</dbReference>
<dbReference type="EMBL" id="JABBPG010000002">
    <property type="protein sequence ID" value="NOU50546.1"/>
    <property type="molecule type" value="Genomic_DNA"/>
</dbReference>